<dbReference type="InterPro" id="IPR046700">
    <property type="entry name" value="DUF6570"/>
</dbReference>
<proteinExistence type="predicted"/>
<evidence type="ECO:0000256" key="1">
    <source>
        <dbReference type="SAM" id="MobiDB-lite"/>
    </source>
</evidence>
<gene>
    <name evidence="3" type="ORF">QBC38DRAFT_494479</name>
</gene>
<evidence type="ECO:0000313" key="4">
    <source>
        <dbReference type="Proteomes" id="UP001301958"/>
    </source>
</evidence>
<evidence type="ECO:0000259" key="2">
    <source>
        <dbReference type="Pfam" id="PF20209"/>
    </source>
</evidence>
<name>A0AAN6YLU9_9PEZI</name>
<dbReference type="Pfam" id="PF20209">
    <property type="entry name" value="DUF6570"/>
    <property type="match status" value="1"/>
</dbReference>
<feature type="domain" description="DUF6570" evidence="2">
    <location>
        <begin position="102"/>
        <end position="152"/>
    </location>
</feature>
<feature type="compositionally biased region" description="Low complexity" evidence="1">
    <location>
        <begin position="15"/>
        <end position="26"/>
    </location>
</feature>
<sequence length="157" mass="18197">MLQLQKPPPSNRIYPSSSQSLQPLQPDWFTPQPQFQGDLNDPAVSQEDQALLQGFVDKLYKEKMERCTRCQRFWFNLDLNFHRICKVCRTCDTEKKRGEGGPLLFCDENKLDFGEVSAHLPALSQVEEQLIARVHVYCDICCVRGQQYRYRGVTPQA</sequence>
<evidence type="ECO:0000313" key="3">
    <source>
        <dbReference type="EMBL" id="KAK4220396.1"/>
    </source>
</evidence>
<organism evidence="3 4">
    <name type="scientific">Podospora fimiseda</name>
    <dbReference type="NCBI Taxonomy" id="252190"/>
    <lineage>
        <taxon>Eukaryota</taxon>
        <taxon>Fungi</taxon>
        <taxon>Dikarya</taxon>
        <taxon>Ascomycota</taxon>
        <taxon>Pezizomycotina</taxon>
        <taxon>Sordariomycetes</taxon>
        <taxon>Sordariomycetidae</taxon>
        <taxon>Sordariales</taxon>
        <taxon>Podosporaceae</taxon>
        <taxon>Podospora</taxon>
    </lineage>
</organism>
<dbReference type="AlphaFoldDB" id="A0AAN6YLU9"/>
<protein>
    <recommendedName>
        <fullName evidence="2">DUF6570 domain-containing protein</fullName>
    </recommendedName>
</protein>
<dbReference type="EMBL" id="MU865896">
    <property type="protein sequence ID" value="KAK4220396.1"/>
    <property type="molecule type" value="Genomic_DNA"/>
</dbReference>
<feature type="compositionally biased region" description="Pro residues" evidence="1">
    <location>
        <begin position="1"/>
        <end position="10"/>
    </location>
</feature>
<reference evidence="3" key="1">
    <citation type="journal article" date="2023" name="Mol. Phylogenet. Evol.">
        <title>Genome-scale phylogeny and comparative genomics of the fungal order Sordariales.</title>
        <authorList>
            <person name="Hensen N."/>
            <person name="Bonometti L."/>
            <person name="Westerberg I."/>
            <person name="Brannstrom I.O."/>
            <person name="Guillou S."/>
            <person name="Cros-Aarteil S."/>
            <person name="Calhoun S."/>
            <person name="Haridas S."/>
            <person name="Kuo A."/>
            <person name="Mondo S."/>
            <person name="Pangilinan J."/>
            <person name="Riley R."/>
            <person name="LaButti K."/>
            <person name="Andreopoulos B."/>
            <person name="Lipzen A."/>
            <person name="Chen C."/>
            <person name="Yan M."/>
            <person name="Daum C."/>
            <person name="Ng V."/>
            <person name="Clum A."/>
            <person name="Steindorff A."/>
            <person name="Ohm R.A."/>
            <person name="Martin F."/>
            <person name="Silar P."/>
            <person name="Natvig D.O."/>
            <person name="Lalanne C."/>
            <person name="Gautier V."/>
            <person name="Ament-Velasquez S.L."/>
            <person name="Kruys A."/>
            <person name="Hutchinson M.I."/>
            <person name="Powell A.J."/>
            <person name="Barry K."/>
            <person name="Miller A.N."/>
            <person name="Grigoriev I.V."/>
            <person name="Debuchy R."/>
            <person name="Gladieux P."/>
            <person name="Hiltunen Thoren M."/>
            <person name="Johannesson H."/>
        </authorList>
    </citation>
    <scope>NUCLEOTIDE SEQUENCE</scope>
    <source>
        <strain evidence="3">CBS 990.96</strain>
    </source>
</reference>
<reference evidence="3" key="2">
    <citation type="submission" date="2023-05" db="EMBL/GenBank/DDBJ databases">
        <authorList>
            <consortium name="Lawrence Berkeley National Laboratory"/>
            <person name="Steindorff A."/>
            <person name="Hensen N."/>
            <person name="Bonometti L."/>
            <person name="Westerberg I."/>
            <person name="Brannstrom I.O."/>
            <person name="Guillou S."/>
            <person name="Cros-Aarteil S."/>
            <person name="Calhoun S."/>
            <person name="Haridas S."/>
            <person name="Kuo A."/>
            <person name="Mondo S."/>
            <person name="Pangilinan J."/>
            <person name="Riley R."/>
            <person name="Labutti K."/>
            <person name="Andreopoulos B."/>
            <person name="Lipzen A."/>
            <person name="Chen C."/>
            <person name="Yanf M."/>
            <person name="Daum C."/>
            <person name="Ng V."/>
            <person name="Clum A."/>
            <person name="Ohm R."/>
            <person name="Martin F."/>
            <person name="Silar P."/>
            <person name="Natvig D."/>
            <person name="Lalanne C."/>
            <person name="Gautier V."/>
            <person name="Ament-Velasquez S.L."/>
            <person name="Kruys A."/>
            <person name="Hutchinson M.I."/>
            <person name="Powell A.J."/>
            <person name="Barry K."/>
            <person name="Miller A.N."/>
            <person name="Grigoriev I.V."/>
            <person name="Debuchy R."/>
            <person name="Gladieux P."/>
            <person name="Thoren M.H."/>
            <person name="Johannesson H."/>
        </authorList>
    </citation>
    <scope>NUCLEOTIDE SEQUENCE</scope>
    <source>
        <strain evidence="3">CBS 990.96</strain>
    </source>
</reference>
<dbReference type="Proteomes" id="UP001301958">
    <property type="component" value="Unassembled WGS sequence"/>
</dbReference>
<comment type="caution">
    <text evidence="3">The sequence shown here is derived from an EMBL/GenBank/DDBJ whole genome shotgun (WGS) entry which is preliminary data.</text>
</comment>
<accession>A0AAN6YLU9</accession>
<feature type="region of interest" description="Disordered" evidence="1">
    <location>
        <begin position="1"/>
        <end position="27"/>
    </location>
</feature>
<keyword evidence="4" id="KW-1185">Reference proteome</keyword>